<evidence type="ECO:0000256" key="5">
    <source>
        <dbReference type="ARBA" id="ARBA00022723"/>
    </source>
</evidence>
<keyword evidence="7" id="KW-0833">Ubl conjugation pathway</keyword>
<dbReference type="Gene3D" id="3.30.40.10">
    <property type="entry name" value="Zinc/RING finger domain, C3HC4 (zinc finger)"/>
    <property type="match status" value="1"/>
</dbReference>
<name>A0A1X0RX78_RHIZD</name>
<evidence type="ECO:0000313" key="13">
    <source>
        <dbReference type="Proteomes" id="UP000242381"/>
    </source>
</evidence>
<proteinExistence type="inferred from homology"/>
<evidence type="ECO:0000313" key="12">
    <source>
        <dbReference type="EMBL" id="ORE16662.1"/>
    </source>
</evidence>
<keyword evidence="8" id="KW-0862">Zinc</keyword>
<evidence type="ECO:0000256" key="2">
    <source>
        <dbReference type="ARBA" id="ARBA00004718"/>
    </source>
</evidence>
<keyword evidence="5" id="KW-0479">Metal-binding</keyword>
<comment type="pathway">
    <text evidence="2">Protein modification; protein sumoylation.</text>
</comment>
<dbReference type="PANTHER" id="PTHR21330">
    <property type="entry name" value="E3 SUMO-PROTEIN LIGASE NSE2"/>
    <property type="match status" value="1"/>
</dbReference>
<sequence length="219" mass="25472">MADQILASTQSVLENFHLKPEDISKFTAIYDDLDSLAQLIRRGQNNITLHCKEREELDQTNQNDVLTIYDAELSKLDNEYNNKSEKDKYLTNDRYVLYREHIWNVKHADIDMPPLTEENNNNDEEIVMGPTKLSFKCPITTSWLEQPMTSRVCKHSFTKSAITQLIRINHGAVTCPVSGCNKYIRMDILYDDELLADKVKRAKEKAEEESFPTEFYDIE</sequence>
<dbReference type="CDD" id="cd16651">
    <property type="entry name" value="SPL-RING_NSE2"/>
    <property type="match status" value="1"/>
</dbReference>
<keyword evidence="4" id="KW-0808">Transferase</keyword>
<dbReference type="SUPFAM" id="SSF57850">
    <property type="entry name" value="RING/U-box"/>
    <property type="match status" value="1"/>
</dbReference>
<dbReference type="OMA" id="CPLTTTW"/>
<keyword evidence="6 10" id="KW-0863">Zinc-finger</keyword>
<accession>A0A1X0RX78</accession>
<feature type="domain" description="SP-RING-type" evidence="11">
    <location>
        <begin position="122"/>
        <end position="208"/>
    </location>
</feature>
<evidence type="ECO:0000256" key="3">
    <source>
        <dbReference type="ARBA" id="ARBA00008212"/>
    </source>
</evidence>
<evidence type="ECO:0000256" key="9">
    <source>
        <dbReference type="ARBA" id="ARBA00023242"/>
    </source>
</evidence>
<evidence type="ECO:0000256" key="6">
    <source>
        <dbReference type="ARBA" id="ARBA00022771"/>
    </source>
</evidence>
<gene>
    <name evidence="12" type="ORF">BCV71DRAFT_182995</name>
</gene>
<dbReference type="EMBL" id="KV921378">
    <property type="protein sequence ID" value="ORE16662.1"/>
    <property type="molecule type" value="Genomic_DNA"/>
</dbReference>
<dbReference type="Pfam" id="PF11789">
    <property type="entry name" value="zf-Nse"/>
    <property type="match status" value="1"/>
</dbReference>
<protein>
    <recommendedName>
        <fullName evidence="11">SP-RING-type domain-containing protein</fullName>
    </recommendedName>
</protein>
<dbReference type="GO" id="GO:0000724">
    <property type="term" value="P:double-strand break repair via homologous recombination"/>
    <property type="evidence" value="ECO:0007669"/>
    <property type="project" value="InterPro"/>
</dbReference>
<comment type="similarity">
    <text evidence="3">Belongs to the NSE2 family.</text>
</comment>
<dbReference type="PROSITE" id="PS51044">
    <property type="entry name" value="ZF_SP_RING"/>
    <property type="match status" value="1"/>
</dbReference>
<evidence type="ECO:0000256" key="8">
    <source>
        <dbReference type="ARBA" id="ARBA00022833"/>
    </source>
</evidence>
<keyword evidence="9" id="KW-0539">Nucleus</keyword>
<dbReference type="PANTHER" id="PTHR21330:SF1">
    <property type="entry name" value="E3 SUMO-PROTEIN LIGASE NSE2"/>
    <property type="match status" value="1"/>
</dbReference>
<dbReference type="VEuPathDB" id="FungiDB:BCV72DRAFT_250781"/>
<dbReference type="GO" id="GO:0005634">
    <property type="term" value="C:nucleus"/>
    <property type="evidence" value="ECO:0007669"/>
    <property type="project" value="UniProtKB-SubCell"/>
</dbReference>
<dbReference type="GO" id="GO:0008270">
    <property type="term" value="F:zinc ion binding"/>
    <property type="evidence" value="ECO:0007669"/>
    <property type="project" value="UniProtKB-KW"/>
</dbReference>
<dbReference type="AlphaFoldDB" id="A0A1X0RX78"/>
<organism evidence="12 13">
    <name type="scientific">Rhizopus microsporus</name>
    <dbReference type="NCBI Taxonomy" id="58291"/>
    <lineage>
        <taxon>Eukaryota</taxon>
        <taxon>Fungi</taxon>
        <taxon>Fungi incertae sedis</taxon>
        <taxon>Mucoromycota</taxon>
        <taxon>Mucoromycotina</taxon>
        <taxon>Mucoromycetes</taxon>
        <taxon>Mucorales</taxon>
        <taxon>Mucorineae</taxon>
        <taxon>Rhizopodaceae</taxon>
        <taxon>Rhizopus</taxon>
    </lineage>
</organism>
<evidence type="ECO:0000259" key="11">
    <source>
        <dbReference type="PROSITE" id="PS51044"/>
    </source>
</evidence>
<dbReference type="InterPro" id="IPR013083">
    <property type="entry name" value="Znf_RING/FYVE/PHD"/>
</dbReference>
<reference evidence="12 13" key="1">
    <citation type="journal article" date="2016" name="Proc. Natl. Acad. Sci. U.S.A.">
        <title>Lipid metabolic changes in an early divergent fungus govern the establishment of a mutualistic symbiosis with endobacteria.</title>
        <authorList>
            <person name="Lastovetsky O.A."/>
            <person name="Gaspar M.L."/>
            <person name="Mondo S.J."/>
            <person name="LaButti K.M."/>
            <person name="Sandor L."/>
            <person name="Grigoriev I.V."/>
            <person name="Henry S.A."/>
            <person name="Pawlowska T.E."/>
        </authorList>
    </citation>
    <scope>NUCLEOTIDE SEQUENCE [LARGE SCALE GENOMIC DNA]</scope>
    <source>
        <strain evidence="12 13">ATCC 11559</strain>
    </source>
</reference>
<dbReference type="GO" id="GO:0061665">
    <property type="term" value="F:SUMO ligase activity"/>
    <property type="evidence" value="ECO:0007669"/>
    <property type="project" value="TreeGrafter"/>
</dbReference>
<dbReference type="InterPro" id="IPR026846">
    <property type="entry name" value="Nse2(Mms21)"/>
</dbReference>
<dbReference type="InterPro" id="IPR004181">
    <property type="entry name" value="Znf_MIZ"/>
</dbReference>
<evidence type="ECO:0000256" key="10">
    <source>
        <dbReference type="PROSITE-ProRule" id="PRU00452"/>
    </source>
</evidence>
<evidence type="ECO:0000256" key="1">
    <source>
        <dbReference type="ARBA" id="ARBA00004123"/>
    </source>
</evidence>
<evidence type="ECO:0000256" key="4">
    <source>
        <dbReference type="ARBA" id="ARBA00022679"/>
    </source>
</evidence>
<comment type="subcellular location">
    <subcellularLocation>
        <location evidence="1">Nucleus</location>
    </subcellularLocation>
</comment>
<dbReference type="GO" id="GO:0030915">
    <property type="term" value="C:Smc5-Smc6 complex"/>
    <property type="evidence" value="ECO:0007669"/>
    <property type="project" value="InterPro"/>
</dbReference>
<dbReference type="Proteomes" id="UP000242381">
    <property type="component" value="Unassembled WGS sequence"/>
</dbReference>
<dbReference type="UniPathway" id="UPA00886"/>
<dbReference type="GO" id="GO:0016925">
    <property type="term" value="P:protein sumoylation"/>
    <property type="evidence" value="ECO:0007669"/>
    <property type="project" value="UniProtKB-UniPathway"/>
</dbReference>
<evidence type="ECO:0000256" key="7">
    <source>
        <dbReference type="ARBA" id="ARBA00022786"/>
    </source>
</evidence>